<dbReference type="PANTHER" id="PTHR42673:SF4">
    <property type="entry name" value="MALEYLACETOACETATE ISOMERASE"/>
    <property type="match status" value="1"/>
</dbReference>
<dbReference type="Proteomes" id="UP001596456">
    <property type="component" value="Unassembled WGS sequence"/>
</dbReference>
<dbReference type="SUPFAM" id="SSF52833">
    <property type="entry name" value="Thioredoxin-like"/>
    <property type="match status" value="1"/>
</dbReference>
<dbReference type="PANTHER" id="PTHR42673">
    <property type="entry name" value="MALEYLACETOACETATE ISOMERASE"/>
    <property type="match status" value="1"/>
</dbReference>
<sequence length="217" mass="24090">MDKFTLVIGNKAYSSWSLRPWLALRHVGASFAEEVIPLRTEGTKAAILARNPAGKVPVLKHGDLTVWDSLAICEYLAELFPAAGLWPQDPAARAVARSVSAEMHSGFLDLRRNLFMDLKQRRHDPVRRSAAADDIARVTAIWQDCRDRFGAGGPFLFGRFSIADCMYAPVCTRFVTWNVAMDAGARAYVEAIYALPAMRDWVAAAEAETWVVDFDAK</sequence>
<comment type="caution">
    <text evidence="2">The sequence shown here is derived from an EMBL/GenBank/DDBJ whole genome shotgun (WGS) entry which is preliminary data.</text>
</comment>
<dbReference type="InterPro" id="IPR004045">
    <property type="entry name" value="Glutathione_S-Trfase_N"/>
</dbReference>
<dbReference type="InterPro" id="IPR040079">
    <property type="entry name" value="Glutathione_S-Trfase"/>
</dbReference>
<dbReference type="InterPro" id="IPR036249">
    <property type="entry name" value="Thioredoxin-like_sf"/>
</dbReference>
<name>A0ABW2KUR5_9PROT</name>
<dbReference type="Gene3D" id="3.40.30.10">
    <property type="entry name" value="Glutaredoxin"/>
    <property type="match status" value="1"/>
</dbReference>
<dbReference type="Pfam" id="PF13409">
    <property type="entry name" value="GST_N_2"/>
    <property type="match status" value="1"/>
</dbReference>
<organism evidence="2 3">
    <name type="scientific">Rhodocista pekingensis</name>
    <dbReference type="NCBI Taxonomy" id="201185"/>
    <lineage>
        <taxon>Bacteria</taxon>
        <taxon>Pseudomonadati</taxon>
        <taxon>Pseudomonadota</taxon>
        <taxon>Alphaproteobacteria</taxon>
        <taxon>Rhodospirillales</taxon>
        <taxon>Azospirillaceae</taxon>
        <taxon>Rhodocista</taxon>
    </lineage>
</organism>
<gene>
    <name evidence="2" type="ORF">ACFQPS_11535</name>
</gene>
<dbReference type="SFLD" id="SFLDS00019">
    <property type="entry name" value="Glutathione_Transferase_(cytos"/>
    <property type="match status" value="1"/>
</dbReference>
<dbReference type="Pfam" id="PF13410">
    <property type="entry name" value="GST_C_2"/>
    <property type="match status" value="1"/>
</dbReference>
<dbReference type="EMBL" id="JBHTCM010000010">
    <property type="protein sequence ID" value="MFC7333796.1"/>
    <property type="molecule type" value="Genomic_DNA"/>
</dbReference>
<evidence type="ECO:0000313" key="2">
    <source>
        <dbReference type="EMBL" id="MFC7333796.1"/>
    </source>
</evidence>
<accession>A0ABW2KUR5</accession>
<proteinExistence type="predicted"/>
<dbReference type="RefSeq" id="WP_377359101.1">
    <property type="nucleotide sequence ID" value="NZ_JBHTCM010000010.1"/>
</dbReference>
<protein>
    <submittedName>
        <fullName evidence="2">Glutathione S-transferase family protein</fullName>
    </submittedName>
</protein>
<dbReference type="Gene3D" id="1.20.1050.10">
    <property type="match status" value="1"/>
</dbReference>
<dbReference type="PROSITE" id="PS50404">
    <property type="entry name" value="GST_NTER"/>
    <property type="match status" value="1"/>
</dbReference>
<keyword evidence="3" id="KW-1185">Reference proteome</keyword>
<evidence type="ECO:0000313" key="3">
    <source>
        <dbReference type="Proteomes" id="UP001596456"/>
    </source>
</evidence>
<reference evidence="3" key="1">
    <citation type="journal article" date="2019" name="Int. J. Syst. Evol. Microbiol.">
        <title>The Global Catalogue of Microorganisms (GCM) 10K type strain sequencing project: providing services to taxonomists for standard genome sequencing and annotation.</title>
        <authorList>
            <consortium name="The Broad Institute Genomics Platform"/>
            <consortium name="The Broad Institute Genome Sequencing Center for Infectious Disease"/>
            <person name="Wu L."/>
            <person name="Ma J."/>
        </authorList>
    </citation>
    <scope>NUCLEOTIDE SEQUENCE [LARGE SCALE GENOMIC DNA]</scope>
    <source>
        <strain evidence="3">CGMCC 1.16275</strain>
    </source>
</reference>
<dbReference type="SFLD" id="SFLDG00358">
    <property type="entry name" value="Main_(cytGST)"/>
    <property type="match status" value="1"/>
</dbReference>
<dbReference type="CDD" id="cd03194">
    <property type="entry name" value="GST_C_3"/>
    <property type="match status" value="1"/>
</dbReference>
<feature type="domain" description="GST N-terminal" evidence="1">
    <location>
        <begin position="4"/>
        <end position="84"/>
    </location>
</feature>
<dbReference type="InterPro" id="IPR036282">
    <property type="entry name" value="Glutathione-S-Trfase_C_sf"/>
</dbReference>
<dbReference type="CDD" id="cd03043">
    <property type="entry name" value="GST_N_1"/>
    <property type="match status" value="1"/>
</dbReference>
<dbReference type="SUPFAM" id="SSF47616">
    <property type="entry name" value="GST C-terminal domain-like"/>
    <property type="match status" value="1"/>
</dbReference>
<evidence type="ECO:0000259" key="1">
    <source>
        <dbReference type="PROSITE" id="PS50404"/>
    </source>
</evidence>